<dbReference type="GO" id="GO:0005543">
    <property type="term" value="F:phospholipid binding"/>
    <property type="evidence" value="ECO:0007669"/>
    <property type="project" value="TreeGrafter"/>
</dbReference>
<organism evidence="11 12">
    <name type="scientific">Genlisea aurea</name>
    <dbReference type="NCBI Taxonomy" id="192259"/>
    <lineage>
        <taxon>Eukaryota</taxon>
        <taxon>Viridiplantae</taxon>
        <taxon>Streptophyta</taxon>
        <taxon>Embryophyta</taxon>
        <taxon>Tracheophyta</taxon>
        <taxon>Spermatophyta</taxon>
        <taxon>Magnoliopsida</taxon>
        <taxon>eudicotyledons</taxon>
        <taxon>Gunneridae</taxon>
        <taxon>Pentapetalae</taxon>
        <taxon>asterids</taxon>
        <taxon>lamiids</taxon>
        <taxon>Lamiales</taxon>
        <taxon>Lentibulariaceae</taxon>
        <taxon>Genlisea</taxon>
    </lineage>
</organism>
<dbReference type="GO" id="GO:0016973">
    <property type="term" value="P:poly(A)+ mRNA export from nucleus"/>
    <property type="evidence" value="ECO:0007669"/>
    <property type="project" value="InterPro"/>
</dbReference>
<dbReference type="Pfam" id="PF07817">
    <property type="entry name" value="GLE1"/>
    <property type="match status" value="1"/>
</dbReference>
<dbReference type="EMBL" id="AUSU01003566">
    <property type="protein sequence ID" value="EPS66644.1"/>
    <property type="molecule type" value="Genomic_DNA"/>
</dbReference>
<comment type="caution">
    <text evidence="11">The sequence shown here is derived from an EMBL/GenBank/DDBJ whole genome shotgun (WGS) entry which is preliminary data.</text>
</comment>
<dbReference type="Gene3D" id="1.25.40.510">
    <property type="entry name" value="GLE1-like"/>
    <property type="match status" value="1"/>
</dbReference>
<keyword evidence="12" id="KW-1185">Reference proteome</keyword>
<dbReference type="OrthoDB" id="420884at2759"/>
<dbReference type="GO" id="GO:0031369">
    <property type="term" value="F:translation initiation factor binding"/>
    <property type="evidence" value="ECO:0007669"/>
    <property type="project" value="TreeGrafter"/>
</dbReference>
<feature type="non-terminal residue" evidence="11">
    <location>
        <position position="1"/>
    </location>
</feature>
<evidence type="ECO:0000256" key="8">
    <source>
        <dbReference type="ARBA" id="ARBA00023242"/>
    </source>
</evidence>
<dbReference type="AlphaFoldDB" id="S8CI00"/>
<name>S8CI00_9LAMI</name>
<keyword evidence="4" id="KW-0509">mRNA transport</keyword>
<dbReference type="GO" id="GO:0005737">
    <property type="term" value="C:cytoplasm"/>
    <property type="evidence" value="ECO:0007669"/>
    <property type="project" value="TreeGrafter"/>
</dbReference>
<dbReference type="GO" id="GO:0015031">
    <property type="term" value="P:protein transport"/>
    <property type="evidence" value="ECO:0007669"/>
    <property type="project" value="UniProtKB-KW"/>
</dbReference>
<evidence type="ECO:0000256" key="6">
    <source>
        <dbReference type="ARBA" id="ARBA00023010"/>
    </source>
</evidence>
<dbReference type="InterPro" id="IPR038506">
    <property type="entry name" value="GLE1-like_sf"/>
</dbReference>
<evidence type="ECO:0000256" key="9">
    <source>
        <dbReference type="ARBA" id="ARBA00026227"/>
    </source>
</evidence>
<evidence type="ECO:0000313" key="12">
    <source>
        <dbReference type="Proteomes" id="UP000015453"/>
    </source>
</evidence>
<dbReference type="GO" id="GO:0044614">
    <property type="term" value="C:nuclear pore cytoplasmic filaments"/>
    <property type="evidence" value="ECO:0007669"/>
    <property type="project" value="TreeGrafter"/>
</dbReference>
<comment type="similarity">
    <text evidence="2">Belongs to the GLE1 family.</text>
</comment>
<protein>
    <recommendedName>
        <fullName evidence="9">mRNA export factor GLE1</fullName>
    </recommendedName>
    <alternativeName>
        <fullName evidence="10">Nucleoporin GLE1</fullName>
    </alternativeName>
</protein>
<dbReference type="InterPro" id="IPR012476">
    <property type="entry name" value="GLE1"/>
</dbReference>
<keyword evidence="5" id="KW-0653">Protein transport</keyword>
<keyword evidence="6" id="KW-0811">Translocation</keyword>
<evidence type="ECO:0000256" key="1">
    <source>
        <dbReference type="ARBA" id="ARBA00004567"/>
    </source>
</evidence>
<keyword evidence="8" id="KW-0539">Nucleus</keyword>
<keyword evidence="3" id="KW-0813">Transport</keyword>
<reference evidence="11 12" key="1">
    <citation type="journal article" date="2013" name="BMC Genomics">
        <title>The miniature genome of a carnivorous plant Genlisea aurea contains a low number of genes and short non-coding sequences.</title>
        <authorList>
            <person name="Leushkin E.V."/>
            <person name="Sutormin R.A."/>
            <person name="Nabieva E.R."/>
            <person name="Penin A.A."/>
            <person name="Kondrashov A.S."/>
            <person name="Logacheva M.D."/>
        </authorList>
    </citation>
    <scope>NUCLEOTIDE SEQUENCE [LARGE SCALE GENOMIC DNA]</scope>
</reference>
<evidence type="ECO:0000256" key="3">
    <source>
        <dbReference type="ARBA" id="ARBA00022448"/>
    </source>
</evidence>
<proteinExistence type="inferred from homology"/>
<dbReference type="GO" id="GO:0000822">
    <property type="term" value="F:inositol hexakisphosphate binding"/>
    <property type="evidence" value="ECO:0007669"/>
    <property type="project" value="TreeGrafter"/>
</dbReference>
<comment type="subcellular location">
    <subcellularLocation>
        <location evidence="1">Nucleus</location>
        <location evidence="1">Nuclear pore complex</location>
    </subcellularLocation>
</comment>
<evidence type="ECO:0000256" key="10">
    <source>
        <dbReference type="ARBA" id="ARBA00029983"/>
    </source>
</evidence>
<accession>S8CI00</accession>
<keyword evidence="7" id="KW-0906">Nuclear pore complex</keyword>
<evidence type="ECO:0000256" key="4">
    <source>
        <dbReference type="ARBA" id="ARBA00022816"/>
    </source>
</evidence>
<sequence>GRTIGRAIRQVSSTEENIRTKAEELFKAINSPGCPQSLGIELFADKILNGSRGSSNLFALCRVIVLVTSKVPNAMDVFLAKLNGVCIYTVPKHIRYIKEEFESKDSYLRAIGFGEDDDGRMETAEKYVERLHFYMGLYGALVQTEVRGFRNLHGLREGWAWLARFLNHMPANAFTLAALRSFLEVS</sequence>
<evidence type="ECO:0000313" key="11">
    <source>
        <dbReference type="EMBL" id="EPS66644.1"/>
    </source>
</evidence>
<evidence type="ECO:0000256" key="5">
    <source>
        <dbReference type="ARBA" id="ARBA00022927"/>
    </source>
</evidence>
<evidence type="ECO:0000256" key="7">
    <source>
        <dbReference type="ARBA" id="ARBA00023132"/>
    </source>
</evidence>
<gene>
    <name evidence="11" type="ORF">M569_08132</name>
</gene>
<dbReference type="Proteomes" id="UP000015453">
    <property type="component" value="Unassembled WGS sequence"/>
</dbReference>
<evidence type="ECO:0000256" key="2">
    <source>
        <dbReference type="ARBA" id="ARBA00011056"/>
    </source>
</evidence>
<feature type="non-terminal residue" evidence="11">
    <location>
        <position position="186"/>
    </location>
</feature>
<dbReference type="PANTHER" id="PTHR12960:SF0">
    <property type="entry name" value="MRNA EXPORT FACTOR GLE1"/>
    <property type="match status" value="1"/>
</dbReference>
<dbReference type="PANTHER" id="PTHR12960">
    <property type="entry name" value="GLE-1-RELATED"/>
    <property type="match status" value="1"/>
</dbReference>